<proteinExistence type="predicted"/>
<accession>A0A9X0LBI4</accession>
<keyword evidence="1" id="KW-1133">Transmembrane helix</keyword>
<gene>
    <name evidence="2" type="ORF">ADL17_12615</name>
</gene>
<evidence type="ECO:0000313" key="3">
    <source>
        <dbReference type="Proteomes" id="UP000053246"/>
    </source>
</evidence>
<dbReference type="EMBL" id="LMWI01000002">
    <property type="protein sequence ID" value="KUJ44079.1"/>
    <property type="molecule type" value="Genomic_DNA"/>
</dbReference>
<name>A0A9X0LBI4_9ACTN</name>
<keyword evidence="1" id="KW-0812">Transmembrane</keyword>
<keyword evidence="3" id="KW-1185">Reference proteome</keyword>
<dbReference type="Proteomes" id="UP000053246">
    <property type="component" value="Unassembled WGS sequence"/>
</dbReference>
<evidence type="ECO:0000313" key="2">
    <source>
        <dbReference type="EMBL" id="KUJ44079.1"/>
    </source>
</evidence>
<comment type="caution">
    <text evidence="2">The sequence shown here is derived from an EMBL/GenBank/DDBJ whole genome shotgun (WGS) entry which is preliminary data.</text>
</comment>
<evidence type="ECO:0000256" key="1">
    <source>
        <dbReference type="SAM" id="Phobius"/>
    </source>
</evidence>
<protein>
    <submittedName>
        <fullName evidence="2">Uncharacterized protein</fullName>
    </submittedName>
</protein>
<dbReference type="RefSeq" id="WP_013733230.1">
    <property type="nucleotide sequence ID" value="NZ_LMWI01000002.1"/>
</dbReference>
<dbReference type="AlphaFoldDB" id="A0A9X0LBI4"/>
<organism evidence="2 3">
    <name type="scientific">Micromonospora maris</name>
    <dbReference type="NCBI Taxonomy" id="1003110"/>
    <lineage>
        <taxon>Bacteria</taxon>
        <taxon>Bacillati</taxon>
        <taxon>Actinomycetota</taxon>
        <taxon>Actinomycetes</taxon>
        <taxon>Micromonosporales</taxon>
        <taxon>Micromonosporaceae</taxon>
        <taxon>Micromonospora</taxon>
    </lineage>
</organism>
<sequence>MRDLKRFTADWAISVLGTLVSLVAIVATLLAGISGPMSVALGLTGVATSLLFGMMQKLNEIKEEQARAHRELDQGWTRTESALRSVTETYDFISRGANLGLFDPEVKRLAKIGQASRAEKLDHILVEQAVARVRNTLDDLSGLADGRLQLDFTYSNVLLDLMRSATTEVLGSSPAEVEDVWWQLPLYREYLEIQRSLIADRGVRISRIFISENVTPKLYDLMEIEANIGINVKWVQNRRIQKSLRESFVVIDGRIMHRTVSMSDHDDDNHFSQNAADIASYAGKFHRLLPFSQDLASVRPRT</sequence>
<keyword evidence="1" id="KW-0472">Membrane</keyword>
<reference evidence="2 3" key="1">
    <citation type="submission" date="2015-10" db="EMBL/GenBank/DDBJ databases">
        <authorList>
            <person name="Ju K.-S."/>
            <person name="Doroghazi J.R."/>
            <person name="Metcalf W.W."/>
        </authorList>
    </citation>
    <scope>NUCLEOTIDE SEQUENCE [LARGE SCALE GENOMIC DNA]</scope>
    <source>
        <strain evidence="2 3">NRRL B-24793</strain>
    </source>
</reference>
<feature type="transmembrane region" description="Helical" evidence="1">
    <location>
        <begin position="12"/>
        <end position="31"/>
    </location>
</feature>